<comment type="pathway">
    <text evidence="2">Protein modification; protein glycosylation.</text>
</comment>
<evidence type="ECO:0000256" key="7">
    <source>
        <dbReference type="ARBA" id="ARBA00022692"/>
    </source>
</evidence>
<keyword evidence="10 12" id="KW-1133">Transmembrane helix</keyword>
<comment type="subcellular location">
    <subcellularLocation>
        <location evidence="1">Membrane</location>
        <topology evidence="1">Single-pass type II membrane protein</topology>
    </subcellularLocation>
</comment>
<dbReference type="GO" id="GO:0016020">
    <property type="term" value="C:membrane"/>
    <property type="evidence" value="ECO:0007669"/>
    <property type="project" value="UniProtKB-SubCell"/>
</dbReference>
<dbReference type="GO" id="GO:0000166">
    <property type="term" value="F:nucleotide binding"/>
    <property type="evidence" value="ECO:0007669"/>
    <property type="project" value="UniProtKB-KW"/>
</dbReference>
<proteinExistence type="inferred from homology"/>
<sequence>MQANHKALKIYRCGRIFLGLLLFTIVSCLITMELLRHQPTVILSFLQTKNPKVFCWVLTTPGNLPKKATAVKNTWLKRCDGAIFVTSNHTDPSFPAMALGIPEGRDHLSDKSFAAFKYIYNNHLKDFDWFLKADDDTYVIMENLKHFLQKFDSTDPLYFGQYIGNQKQIPVKQGYASGGAGYVLSQEALRRMQEIGTNDTKYQCRKNTGYEDADIGICLENLNVTLGVSRDNNNQITFHSFNPLGVLNMDPILGNIYQYTNGNTNVGKEKGEKILSSSTISFHYVDPGTMYLLDFLIYDLNVHKLRGDNRYIWDNNPKRTYKDLLRT</sequence>
<dbReference type="AlphaFoldDB" id="A0A8S4P499"/>
<evidence type="ECO:0000259" key="13">
    <source>
        <dbReference type="Pfam" id="PF02434"/>
    </source>
</evidence>
<comment type="similarity">
    <text evidence="3">Belongs to the glycosyltransferase 31 family. Beta3-Gal-T subfamily.</text>
</comment>
<dbReference type="OrthoDB" id="414175at2759"/>
<dbReference type="Proteomes" id="UP000749559">
    <property type="component" value="Unassembled WGS sequence"/>
</dbReference>
<keyword evidence="11 12" id="KW-0472">Membrane</keyword>
<evidence type="ECO:0000256" key="2">
    <source>
        <dbReference type="ARBA" id="ARBA00004922"/>
    </source>
</evidence>
<feature type="transmembrane region" description="Helical" evidence="12">
    <location>
        <begin position="16"/>
        <end position="35"/>
    </location>
</feature>
<evidence type="ECO:0000256" key="11">
    <source>
        <dbReference type="ARBA" id="ARBA00023136"/>
    </source>
</evidence>
<dbReference type="PROSITE" id="PS51257">
    <property type="entry name" value="PROKAR_LIPOPROTEIN"/>
    <property type="match status" value="1"/>
</dbReference>
<evidence type="ECO:0000313" key="14">
    <source>
        <dbReference type="EMBL" id="CAH1789083.1"/>
    </source>
</evidence>
<comment type="caution">
    <text evidence="14">The sequence shown here is derived from an EMBL/GenBank/DDBJ whole genome shotgun (WGS) entry which is preliminary data.</text>
</comment>
<evidence type="ECO:0000256" key="5">
    <source>
        <dbReference type="ARBA" id="ARBA00022676"/>
    </source>
</evidence>
<dbReference type="EMBL" id="CAIIXF020000007">
    <property type="protein sequence ID" value="CAH1789083.1"/>
    <property type="molecule type" value="Genomic_DNA"/>
</dbReference>
<keyword evidence="8" id="KW-0547">Nucleotide-binding</keyword>
<protein>
    <recommendedName>
        <fullName evidence="4">N-acetylgalactosaminide beta-1,3-galactosyltransferase</fullName>
        <ecNumber evidence="4">2.4.1.122</ecNumber>
    </recommendedName>
</protein>
<dbReference type="PANTHER" id="PTHR23033:SF14">
    <property type="entry name" value="GLYCOPROTEIN-N-ACETYLGALACTOSAMINE 3-BETA-GALACTOSYLTRANSFERASE 1-RELATED"/>
    <property type="match status" value="1"/>
</dbReference>
<evidence type="ECO:0000256" key="6">
    <source>
        <dbReference type="ARBA" id="ARBA00022679"/>
    </source>
</evidence>
<evidence type="ECO:0000256" key="8">
    <source>
        <dbReference type="ARBA" id="ARBA00022741"/>
    </source>
</evidence>
<accession>A0A8S4P499</accession>
<feature type="domain" description="Fringe-like glycosyltransferase" evidence="13">
    <location>
        <begin position="48"/>
        <end position="229"/>
    </location>
</feature>
<gene>
    <name evidence="14" type="ORF">OFUS_LOCUS14501</name>
</gene>
<keyword evidence="9" id="KW-0735">Signal-anchor</keyword>
<name>A0A8S4P499_OWEFU</name>
<evidence type="ECO:0000256" key="1">
    <source>
        <dbReference type="ARBA" id="ARBA00004606"/>
    </source>
</evidence>
<evidence type="ECO:0000256" key="10">
    <source>
        <dbReference type="ARBA" id="ARBA00022989"/>
    </source>
</evidence>
<keyword evidence="7 12" id="KW-0812">Transmembrane</keyword>
<evidence type="ECO:0000256" key="4">
    <source>
        <dbReference type="ARBA" id="ARBA00012557"/>
    </source>
</evidence>
<keyword evidence="6" id="KW-0808">Transferase</keyword>
<keyword evidence="15" id="KW-1185">Reference proteome</keyword>
<keyword evidence="5" id="KW-0328">Glycosyltransferase</keyword>
<evidence type="ECO:0000313" key="15">
    <source>
        <dbReference type="Proteomes" id="UP000749559"/>
    </source>
</evidence>
<evidence type="ECO:0000256" key="9">
    <source>
        <dbReference type="ARBA" id="ARBA00022968"/>
    </source>
</evidence>
<dbReference type="InterPro" id="IPR003378">
    <property type="entry name" value="Fringe-like_glycosylTrfase"/>
</dbReference>
<dbReference type="PANTHER" id="PTHR23033">
    <property type="entry name" value="BETA1,3-GALACTOSYLTRANSFERASE"/>
    <property type="match status" value="1"/>
</dbReference>
<organism evidence="14 15">
    <name type="scientific">Owenia fusiformis</name>
    <name type="common">Polychaete worm</name>
    <dbReference type="NCBI Taxonomy" id="6347"/>
    <lineage>
        <taxon>Eukaryota</taxon>
        <taxon>Metazoa</taxon>
        <taxon>Spiralia</taxon>
        <taxon>Lophotrochozoa</taxon>
        <taxon>Annelida</taxon>
        <taxon>Polychaeta</taxon>
        <taxon>Sedentaria</taxon>
        <taxon>Canalipalpata</taxon>
        <taxon>Sabellida</taxon>
        <taxon>Oweniida</taxon>
        <taxon>Oweniidae</taxon>
        <taxon>Owenia</taxon>
    </lineage>
</organism>
<dbReference type="Pfam" id="PF02434">
    <property type="entry name" value="Fringe"/>
    <property type="match status" value="1"/>
</dbReference>
<dbReference type="EC" id="2.4.1.122" evidence="4"/>
<reference evidence="14" key="1">
    <citation type="submission" date="2022-03" db="EMBL/GenBank/DDBJ databases">
        <authorList>
            <person name="Martin C."/>
        </authorList>
    </citation>
    <scope>NUCLEOTIDE SEQUENCE</scope>
</reference>
<dbReference type="Gene3D" id="3.90.550.50">
    <property type="match status" value="1"/>
</dbReference>
<dbReference type="GO" id="GO:0016263">
    <property type="term" value="F:glycoprotein-N-acetylgalactosamine 3-beta-galactosyltransferase activity"/>
    <property type="evidence" value="ECO:0007669"/>
    <property type="project" value="UniProtKB-EC"/>
</dbReference>
<dbReference type="InterPro" id="IPR026050">
    <property type="entry name" value="C1GALT1/C1GALT1_chp1"/>
</dbReference>
<evidence type="ECO:0000256" key="3">
    <source>
        <dbReference type="ARBA" id="ARBA00006462"/>
    </source>
</evidence>
<evidence type="ECO:0000256" key="12">
    <source>
        <dbReference type="SAM" id="Phobius"/>
    </source>
</evidence>